<protein>
    <submittedName>
        <fullName evidence="2">Uncharacterized protein</fullName>
    </submittedName>
</protein>
<evidence type="ECO:0000256" key="1">
    <source>
        <dbReference type="SAM" id="Phobius"/>
    </source>
</evidence>
<dbReference type="AlphaFoldDB" id="A0A7G6WZW7"/>
<proteinExistence type="predicted"/>
<dbReference type="EMBL" id="CP043661">
    <property type="protein sequence ID" value="QNE19532.1"/>
    <property type="molecule type" value="Genomic_DNA"/>
</dbReference>
<reference evidence="2 3" key="2">
    <citation type="journal article" date="2020" name="Microbiol. Resour. Announc.">
        <title>Antarctic desert soil bacteria exhibit high novel natural product potential, evaluated through long-read genome sequencing and comparative genomics.</title>
        <authorList>
            <person name="Benaud N."/>
            <person name="Edwards R.J."/>
            <person name="Amos T.G."/>
            <person name="D'Agostino P.M."/>
            <person name="Gutierrez-Chavez C."/>
            <person name="Montgomery K."/>
            <person name="Nicetic I."/>
            <person name="Ferrari B.C."/>
        </authorList>
    </citation>
    <scope>NUCLEOTIDE SEQUENCE [LARGE SCALE GENOMIC DNA]</scope>
    <source>
        <strain evidence="2 3">SPB151</strain>
    </source>
</reference>
<accession>A0A7G6WZW7</accession>
<organism evidence="2 3">
    <name type="scientific">Kribbella qitaiheensis</name>
    <dbReference type="NCBI Taxonomy" id="1544730"/>
    <lineage>
        <taxon>Bacteria</taxon>
        <taxon>Bacillati</taxon>
        <taxon>Actinomycetota</taxon>
        <taxon>Actinomycetes</taxon>
        <taxon>Propionibacteriales</taxon>
        <taxon>Kribbellaceae</taxon>
        <taxon>Kribbella</taxon>
    </lineage>
</organism>
<gene>
    <name evidence="2" type="ORF">F1D05_18440</name>
</gene>
<feature type="transmembrane region" description="Helical" evidence="1">
    <location>
        <begin position="45"/>
        <end position="63"/>
    </location>
</feature>
<dbReference type="Proteomes" id="UP000515563">
    <property type="component" value="Chromosome"/>
</dbReference>
<keyword evidence="1" id="KW-0472">Membrane</keyword>
<dbReference type="KEGG" id="kqi:F1D05_18440"/>
<reference evidence="3" key="1">
    <citation type="submission" date="2019-09" db="EMBL/GenBank/DDBJ databases">
        <title>Antimicrobial potential of Antarctic Bacteria.</title>
        <authorList>
            <person name="Benaud N."/>
            <person name="Edwards R.J."/>
            <person name="Ferrari B.C."/>
        </authorList>
    </citation>
    <scope>NUCLEOTIDE SEQUENCE [LARGE SCALE GENOMIC DNA]</scope>
    <source>
        <strain evidence="3">SPB151</strain>
    </source>
</reference>
<keyword evidence="3" id="KW-1185">Reference proteome</keyword>
<name>A0A7G6WZW7_9ACTN</name>
<keyword evidence="1" id="KW-0812">Transmembrane</keyword>
<keyword evidence="1" id="KW-1133">Transmembrane helix</keyword>
<sequence length="267" mass="27726">MGFETELSDRLHAEADDTPVDLGPLLTGSVAYGNKLVRRRRLTQIFAGAAAVAVLGGAFAYAGSLAHPGAAGFAPAGSTGAQQTGPITPQAAAKILLDALPDAGKASHYRGGVEGIGTPDGVYADLDYTDGGSTAMVRVRVLSKADRMACVPQADQSCRIVKLADGSRLQLVENQSNGSSGNYKHLQANLVRADGLVVTLLAENRESENPNTSPTRAPLSLAQLQTAITDPHWQRQLDQAFLDASADLFVPSPVTRPSAPTSPGASK</sequence>
<evidence type="ECO:0000313" key="2">
    <source>
        <dbReference type="EMBL" id="QNE19532.1"/>
    </source>
</evidence>
<dbReference type="RefSeq" id="WP_185448811.1">
    <property type="nucleotide sequence ID" value="NZ_CP043661.1"/>
</dbReference>
<evidence type="ECO:0000313" key="3">
    <source>
        <dbReference type="Proteomes" id="UP000515563"/>
    </source>
</evidence>